<dbReference type="Gene3D" id="2.60.40.10">
    <property type="entry name" value="Immunoglobulins"/>
    <property type="match status" value="1"/>
</dbReference>
<dbReference type="PANTHER" id="PTHR22538:SF0">
    <property type="entry name" value="CILIA- AND FLAGELLA-ASSOCIATED PROTEIN 74"/>
    <property type="match status" value="1"/>
</dbReference>
<dbReference type="PANTHER" id="PTHR22538">
    <property type="entry name" value="CILIA- AND FLAGELLA-ASSOCIATED PROTEIN 74"/>
    <property type="match status" value="1"/>
</dbReference>
<dbReference type="Proteomes" id="UP000824540">
    <property type="component" value="Unassembled WGS sequence"/>
</dbReference>
<comment type="caution">
    <text evidence="2">The sequence shown here is derived from an EMBL/GenBank/DDBJ whole genome shotgun (WGS) entry which is preliminary data.</text>
</comment>
<organism evidence="2 3">
    <name type="scientific">Albula glossodonta</name>
    <name type="common">roundjaw bonefish</name>
    <dbReference type="NCBI Taxonomy" id="121402"/>
    <lineage>
        <taxon>Eukaryota</taxon>
        <taxon>Metazoa</taxon>
        <taxon>Chordata</taxon>
        <taxon>Craniata</taxon>
        <taxon>Vertebrata</taxon>
        <taxon>Euteleostomi</taxon>
        <taxon>Actinopterygii</taxon>
        <taxon>Neopterygii</taxon>
        <taxon>Teleostei</taxon>
        <taxon>Albuliformes</taxon>
        <taxon>Albulidae</taxon>
        <taxon>Albula</taxon>
    </lineage>
</organism>
<feature type="non-terminal residue" evidence="2">
    <location>
        <position position="102"/>
    </location>
</feature>
<dbReference type="OrthoDB" id="8927604at2759"/>
<keyword evidence="3" id="KW-1185">Reference proteome</keyword>
<dbReference type="EMBL" id="JAFBMS010000237">
    <property type="protein sequence ID" value="KAG9332803.1"/>
    <property type="molecule type" value="Genomic_DNA"/>
</dbReference>
<name>A0A8T2MYI5_9TELE</name>
<evidence type="ECO:0000259" key="1">
    <source>
        <dbReference type="Pfam" id="PF24798"/>
    </source>
</evidence>
<evidence type="ECO:0000313" key="2">
    <source>
        <dbReference type="EMBL" id="KAG9332803.1"/>
    </source>
</evidence>
<protein>
    <recommendedName>
        <fullName evidence="1">CFAP74 fourth Ig-like domain-containing protein</fullName>
    </recommendedName>
</protein>
<dbReference type="InterPro" id="IPR013783">
    <property type="entry name" value="Ig-like_fold"/>
</dbReference>
<sequence>VRPVPFTLHAIITNSDLEFDRTEVDFGHCSVFESVKTSILLTNHSLLPQDFGFVGIPEFIDVQPNDGFGTLLPLETLELDIVFSARQTGEYTFQLNCKSGIN</sequence>
<accession>A0A8T2MYI5</accession>
<dbReference type="AlphaFoldDB" id="A0A8T2MYI5"/>
<proteinExistence type="predicted"/>
<feature type="non-terminal residue" evidence="2">
    <location>
        <position position="1"/>
    </location>
</feature>
<feature type="domain" description="CFAP74 fourth Ig-like" evidence="1">
    <location>
        <begin position="19"/>
        <end position="102"/>
    </location>
</feature>
<gene>
    <name evidence="2" type="ORF">JZ751_014902</name>
</gene>
<dbReference type="InterPro" id="IPR056310">
    <property type="entry name" value="Ig-CFAP74_4th"/>
</dbReference>
<reference evidence="2" key="1">
    <citation type="thesis" date="2021" institute="BYU ScholarsArchive" country="Provo, UT, USA">
        <title>Applications of and Algorithms for Genome Assembly and Genomic Analyses with an Emphasis on Marine Teleosts.</title>
        <authorList>
            <person name="Pickett B.D."/>
        </authorList>
    </citation>
    <scope>NUCLEOTIDE SEQUENCE</scope>
    <source>
        <strain evidence="2">HI-2016</strain>
    </source>
</reference>
<dbReference type="Pfam" id="PF24798">
    <property type="entry name" value="Ig-CFAP74_4th"/>
    <property type="match status" value="1"/>
</dbReference>
<evidence type="ECO:0000313" key="3">
    <source>
        <dbReference type="Proteomes" id="UP000824540"/>
    </source>
</evidence>